<dbReference type="SUPFAM" id="SSF109854">
    <property type="entry name" value="DinB/YfiT-like putative metalloenzymes"/>
    <property type="match status" value="1"/>
</dbReference>
<evidence type="ECO:0000313" key="2">
    <source>
        <dbReference type="EMBL" id="RRJ66610.1"/>
    </source>
</evidence>
<dbReference type="Gene3D" id="1.20.120.450">
    <property type="entry name" value="dinb family like domain"/>
    <property type="match status" value="1"/>
</dbReference>
<protein>
    <submittedName>
        <fullName evidence="2">DinB family protein</fullName>
    </submittedName>
</protein>
<keyword evidence="3" id="KW-1185">Reference proteome</keyword>
<sequence length="173" mass="19486">MMLTRPQAGEYAKHFAVYIDKVPEGELLELLKTQPALATEEWGSLTEEQGNYRYAEGKWSLKEVLGHISDTERVMSYRLLRISRGDTTPLPGFDEELFVNSSTFGRQTVSALLHDFSVVREATLSLIRQLDDEAWLHQGTASGVTVSARALAYVIAGHAHHHLSMIRERYLQG</sequence>
<reference evidence="2 3" key="1">
    <citation type="submission" date="2018-11" db="EMBL/GenBank/DDBJ databases">
        <title>Genome sequencing of Paenibacillus sp. KCOM 3021 (= ChDC PVNT-B20).</title>
        <authorList>
            <person name="Kook J.-K."/>
            <person name="Park S.-N."/>
            <person name="Lim Y.K."/>
        </authorList>
    </citation>
    <scope>NUCLEOTIDE SEQUENCE [LARGE SCALE GENOMIC DNA]</scope>
    <source>
        <strain evidence="2 3">KCOM 3021</strain>
    </source>
</reference>
<evidence type="ECO:0000259" key="1">
    <source>
        <dbReference type="Pfam" id="PF12867"/>
    </source>
</evidence>
<dbReference type="RefSeq" id="WP_128634387.1">
    <property type="nucleotide sequence ID" value="NZ_RRCN01000001.1"/>
</dbReference>
<dbReference type="OrthoDB" id="9793216at2"/>
<accession>A0A3P3U8L9</accession>
<comment type="caution">
    <text evidence="2">The sequence shown here is derived from an EMBL/GenBank/DDBJ whole genome shotgun (WGS) entry which is preliminary data.</text>
</comment>
<feature type="domain" description="DinB-like" evidence="1">
    <location>
        <begin position="31"/>
        <end position="166"/>
    </location>
</feature>
<dbReference type="Proteomes" id="UP000267017">
    <property type="component" value="Unassembled WGS sequence"/>
</dbReference>
<gene>
    <name evidence="2" type="ORF">EHV15_29550</name>
</gene>
<dbReference type="Pfam" id="PF12867">
    <property type="entry name" value="DinB_2"/>
    <property type="match status" value="1"/>
</dbReference>
<organism evidence="2 3">
    <name type="scientific">Paenibacillus oralis</name>
    <dbReference type="NCBI Taxonomy" id="2490856"/>
    <lineage>
        <taxon>Bacteria</taxon>
        <taxon>Bacillati</taxon>
        <taxon>Bacillota</taxon>
        <taxon>Bacilli</taxon>
        <taxon>Bacillales</taxon>
        <taxon>Paenibacillaceae</taxon>
        <taxon>Paenibacillus</taxon>
    </lineage>
</organism>
<dbReference type="EMBL" id="RRCN01000001">
    <property type="protein sequence ID" value="RRJ66610.1"/>
    <property type="molecule type" value="Genomic_DNA"/>
</dbReference>
<dbReference type="InterPro" id="IPR024775">
    <property type="entry name" value="DinB-like"/>
</dbReference>
<dbReference type="InterPro" id="IPR034660">
    <property type="entry name" value="DinB/YfiT-like"/>
</dbReference>
<evidence type="ECO:0000313" key="3">
    <source>
        <dbReference type="Proteomes" id="UP000267017"/>
    </source>
</evidence>
<name>A0A3P3U8L9_9BACL</name>
<dbReference type="AlphaFoldDB" id="A0A3P3U8L9"/>
<proteinExistence type="predicted"/>